<dbReference type="SUPFAM" id="SSF54897">
    <property type="entry name" value="Protease propeptides/inhibitors"/>
    <property type="match status" value="1"/>
</dbReference>
<evidence type="ECO:0000313" key="2">
    <source>
        <dbReference type="EMBL" id="KAJ7358826.1"/>
    </source>
</evidence>
<comment type="caution">
    <text evidence="2">The sequence shown here is derived from an EMBL/GenBank/DDBJ whole genome shotgun (WGS) entry which is preliminary data.</text>
</comment>
<proteinExistence type="predicted"/>
<sequence length="106" mass="12396">MEDGKAAILCSFLLLFFSGTEIFSADIYTNIWAVQVRGSLQEVKQLALKHGFTYGRHLFEDYHIFKRSELKNRSEKSASEIDRKLDLESKVEWFMQQKEKNINCCP</sequence>
<dbReference type="InterPro" id="IPR032815">
    <property type="entry name" value="S8_pro-domain"/>
</dbReference>
<dbReference type="OrthoDB" id="6156546at2759"/>
<dbReference type="EMBL" id="MU827314">
    <property type="protein sequence ID" value="KAJ7358826.1"/>
    <property type="molecule type" value="Genomic_DNA"/>
</dbReference>
<evidence type="ECO:0000313" key="3">
    <source>
        <dbReference type="Proteomes" id="UP001163046"/>
    </source>
</evidence>
<accession>A0A9W9YMP8</accession>
<dbReference type="Gene3D" id="3.30.70.850">
    <property type="entry name" value="Peptidase S8, pro-domain"/>
    <property type="match status" value="1"/>
</dbReference>
<dbReference type="Proteomes" id="UP001163046">
    <property type="component" value="Unassembled WGS sequence"/>
</dbReference>
<protein>
    <recommendedName>
        <fullName evidence="1">Peptidase S8 pro-domain domain-containing protein</fullName>
    </recommendedName>
</protein>
<keyword evidence="3" id="KW-1185">Reference proteome</keyword>
<dbReference type="AlphaFoldDB" id="A0A9W9YMP8"/>
<reference evidence="2" key="1">
    <citation type="submission" date="2023-01" db="EMBL/GenBank/DDBJ databases">
        <title>Genome assembly of the deep-sea coral Lophelia pertusa.</title>
        <authorList>
            <person name="Herrera S."/>
            <person name="Cordes E."/>
        </authorList>
    </citation>
    <scope>NUCLEOTIDE SEQUENCE</scope>
    <source>
        <strain evidence="2">USNM1676648</strain>
        <tissue evidence="2">Polyp</tissue>
    </source>
</reference>
<evidence type="ECO:0000259" key="1">
    <source>
        <dbReference type="Pfam" id="PF16470"/>
    </source>
</evidence>
<dbReference type="InterPro" id="IPR038466">
    <property type="entry name" value="S8_pro-domain_sf"/>
</dbReference>
<dbReference type="Pfam" id="PF16470">
    <property type="entry name" value="S8_pro-domain"/>
    <property type="match status" value="1"/>
</dbReference>
<gene>
    <name evidence="2" type="ORF">OS493_020661</name>
</gene>
<organism evidence="2 3">
    <name type="scientific">Desmophyllum pertusum</name>
    <dbReference type="NCBI Taxonomy" id="174260"/>
    <lineage>
        <taxon>Eukaryota</taxon>
        <taxon>Metazoa</taxon>
        <taxon>Cnidaria</taxon>
        <taxon>Anthozoa</taxon>
        <taxon>Hexacorallia</taxon>
        <taxon>Scleractinia</taxon>
        <taxon>Caryophylliina</taxon>
        <taxon>Caryophylliidae</taxon>
        <taxon>Desmophyllum</taxon>
    </lineage>
</organism>
<name>A0A9W9YMP8_9CNID</name>
<feature type="domain" description="Peptidase S8 pro-domain" evidence="1">
    <location>
        <begin position="32"/>
        <end position="100"/>
    </location>
</feature>